<reference evidence="9" key="3">
    <citation type="submission" date="2025-09" db="UniProtKB">
        <authorList>
            <consortium name="Ensembl"/>
        </authorList>
    </citation>
    <scope>IDENTIFICATION</scope>
</reference>
<evidence type="ECO:0000256" key="4">
    <source>
        <dbReference type="ARBA" id="ARBA00022833"/>
    </source>
</evidence>
<proteinExistence type="inferred from homology"/>
<accession>H3A5Q0</accession>
<keyword evidence="6 7" id="KW-0456">Lyase</keyword>
<keyword evidence="3 7" id="KW-0479">Metal-binding</keyword>
<dbReference type="AlphaFoldDB" id="H3A5Q0"/>
<dbReference type="InterPro" id="IPR018338">
    <property type="entry name" value="Carbonic_anhydrase_a-class_CS"/>
</dbReference>
<dbReference type="EMBL" id="AFYH01023921">
    <property type="status" value="NOT_ANNOTATED_CDS"/>
    <property type="molecule type" value="Genomic_DNA"/>
</dbReference>
<evidence type="ECO:0000256" key="5">
    <source>
        <dbReference type="ARBA" id="ARBA00023180"/>
    </source>
</evidence>
<dbReference type="EMBL" id="AFYH01023920">
    <property type="status" value="NOT_ANNOTATED_CDS"/>
    <property type="molecule type" value="Genomic_DNA"/>
</dbReference>
<dbReference type="SMART" id="SM01057">
    <property type="entry name" value="Carb_anhydrase"/>
    <property type="match status" value="1"/>
</dbReference>
<dbReference type="InterPro" id="IPR036398">
    <property type="entry name" value="CA_dom_sf"/>
</dbReference>
<dbReference type="Pfam" id="PF00194">
    <property type="entry name" value="Carb_anhydrase"/>
    <property type="match status" value="1"/>
</dbReference>
<dbReference type="PROSITE" id="PS51144">
    <property type="entry name" value="ALPHA_CA_2"/>
    <property type="match status" value="1"/>
</dbReference>
<keyword evidence="5" id="KW-0325">Glycoprotein</keyword>
<evidence type="ECO:0000256" key="2">
    <source>
        <dbReference type="ARBA" id="ARBA00012925"/>
    </source>
</evidence>
<dbReference type="PROSITE" id="PS00162">
    <property type="entry name" value="ALPHA_CA_1"/>
    <property type="match status" value="1"/>
</dbReference>
<dbReference type="STRING" id="7897.ENSLACP00000004971"/>
<name>H3A5Q0_LATCH</name>
<dbReference type="FunFam" id="3.10.200.10:FF:000003">
    <property type="entry name" value="Carbonic anhydrase 12"/>
    <property type="match status" value="1"/>
</dbReference>
<dbReference type="FunCoup" id="H3A5Q0">
    <property type="interactions" value="136"/>
</dbReference>
<dbReference type="EC" id="4.2.1.1" evidence="2 7"/>
<organism evidence="9 10">
    <name type="scientific">Latimeria chalumnae</name>
    <name type="common">Coelacanth</name>
    <dbReference type="NCBI Taxonomy" id="7897"/>
    <lineage>
        <taxon>Eukaryota</taxon>
        <taxon>Metazoa</taxon>
        <taxon>Chordata</taxon>
        <taxon>Craniata</taxon>
        <taxon>Vertebrata</taxon>
        <taxon>Euteleostomi</taxon>
        <taxon>Coelacanthiformes</taxon>
        <taxon>Coelacanthidae</taxon>
        <taxon>Latimeria</taxon>
    </lineage>
</organism>
<dbReference type="OMA" id="WTVFEEN"/>
<dbReference type="InterPro" id="IPR001148">
    <property type="entry name" value="CA_dom"/>
</dbReference>
<keyword evidence="10" id="KW-1185">Reference proteome</keyword>
<dbReference type="GeneTree" id="ENSGT00940000162972"/>
<dbReference type="Proteomes" id="UP000008672">
    <property type="component" value="Unassembled WGS sequence"/>
</dbReference>
<evidence type="ECO:0000256" key="7">
    <source>
        <dbReference type="RuleBase" id="RU367011"/>
    </source>
</evidence>
<reference evidence="10" key="1">
    <citation type="submission" date="2011-08" db="EMBL/GenBank/DDBJ databases">
        <title>The draft genome of Latimeria chalumnae.</title>
        <authorList>
            <person name="Di Palma F."/>
            <person name="Alfoldi J."/>
            <person name="Johnson J."/>
            <person name="Berlin A."/>
            <person name="Gnerre S."/>
            <person name="Jaffe D."/>
            <person name="MacCallum I."/>
            <person name="Young S."/>
            <person name="Walker B.J."/>
            <person name="Lander E."/>
            <person name="Lindblad-Toh K."/>
        </authorList>
    </citation>
    <scope>NUCLEOTIDE SEQUENCE [LARGE SCALE GENOMIC DNA]</scope>
    <source>
        <strain evidence="10">Wild caught</strain>
    </source>
</reference>
<reference evidence="9" key="2">
    <citation type="submission" date="2025-08" db="UniProtKB">
        <authorList>
            <consortium name="Ensembl"/>
        </authorList>
    </citation>
    <scope>IDENTIFICATION</scope>
</reference>
<dbReference type="PANTHER" id="PTHR18952:SF134">
    <property type="entry name" value="CARBONIC ANHYDRASE 15"/>
    <property type="match status" value="1"/>
</dbReference>
<evidence type="ECO:0000313" key="9">
    <source>
        <dbReference type="Ensembl" id="ENSLACP00000004971.1"/>
    </source>
</evidence>
<dbReference type="InterPro" id="IPR023561">
    <property type="entry name" value="Carbonic_anhydrase_a-class"/>
</dbReference>
<dbReference type="GO" id="GO:0008270">
    <property type="term" value="F:zinc ion binding"/>
    <property type="evidence" value="ECO:0007669"/>
    <property type="project" value="UniProtKB-UniRule"/>
</dbReference>
<comment type="function">
    <text evidence="7">Reversible hydration of carbon dioxide.</text>
</comment>
<dbReference type="eggNOG" id="KOG0382">
    <property type="taxonomic scope" value="Eukaryota"/>
</dbReference>
<dbReference type="InParanoid" id="H3A5Q0"/>
<protein>
    <recommendedName>
        <fullName evidence="2 7">Carbonic anhydrase</fullName>
        <ecNumber evidence="2 7">4.2.1.1</ecNumber>
    </recommendedName>
</protein>
<evidence type="ECO:0000313" key="10">
    <source>
        <dbReference type="Proteomes" id="UP000008672"/>
    </source>
</evidence>
<dbReference type="Ensembl" id="ENSLACT00000005015.1">
    <property type="protein sequence ID" value="ENSLACP00000004971.1"/>
    <property type="gene ID" value="ENSLACG00000004420.1"/>
</dbReference>
<dbReference type="PANTHER" id="PTHR18952">
    <property type="entry name" value="CARBONIC ANHYDRASE"/>
    <property type="match status" value="1"/>
</dbReference>
<feature type="domain" description="Alpha-carbonic anhydrase" evidence="8">
    <location>
        <begin position="10"/>
        <end position="280"/>
    </location>
</feature>
<evidence type="ECO:0000256" key="6">
    <source>
        <dbReference type="ARBA" id="ARBA00023239"/>
    </source>
</evidence>
<dbReference type="SUPFAM" id="SSF51069">
    <property type="entry name" value="Carbonic anhydrase"/>
    <property type="match status" value="1"/>
</dbReference>
<dbReference type="GO" id="GO:0005886">
    <property type="term" value="C:plasma membrane"/>
    <property type="evidence" value="ECO:0007669"/>
    <property type="project" value="TreeGrafter"/>
</dbReference>
<sequence length="307" mass="34712">TVLKSVLYKVHWCYSSQDRSCGPSTWKDTVSTCGGQNQSPVDLDRQNMQRNKSLGRFTFRGYNIVPPGKWKVVNNGHAVQVNVEGNTIMGYINISGAGLPNTFRALQFHFHWGNATQNGSEHTLDKEQYPMELHIVHINAKYNKIIDAKKDPNGLAVLGFFYQNNDASNSNYNTIVASLKNVSYKGDEVDLASTFRLDSLLPPVQKLSRYYRYRGSLTTPDCKEAVIWTVFEEPIQISQSQYNEFVNTVFFSARGETEMRMQNNFRPPLPLNKRKVYASKDASMSASSSLHFSLAVLSLTVLIDIFI</sequence>
<dbReference type="HOGENOM" id="CLU_039326_2_0_1"/>
<evidence type="ECO:0000256" key="1">
    <source>
        <dbReference type="ARBA" id="ARBA00010718"/>
    </source>
</evidence>
<comment type="cofactor">
    <cofactor evidence="7">
        <name>Zn(2+)</name>
        <dbReference type="ChEBI" id="CHEBI:29105"/>
    </cofactor>
</comment>
<comment type="similarity">
    <text evidence="1 7">Belongs to the alpha-carbonic anhydrase family.</text>
</comment>
<evidence type="ECO:0000259" key="8">
    <source>
        <dbReference type="PROSITE" id="PS51144"/>
    </source>
</evidence>
<dbReference type="GO" id="GO:0004089">
    <property type="term" value="F:carbonate dehydratase activity"/>
    <property type="evidence" value="ECO:0007669"/>
    <property type="project" value="UniProtKB-UniRule"/>
</dbReference>
<keyword evidence="4 7" id="KW-0862">Zinc</keyword>
<comment type="catalytic activity">
    <reaction evidence="7">
        <text>hydrogencarbonate + H(+) = CO2 + H2O</text>
        <dbReference type="Rhea" id="RHEA:10748"/>
        <dbReference type="ChEBI" id="CHEBI:15377"/>
        <dbReference type="ChEBI" id="CHEBI:15378"/>
        <dbReference type="ChEBI" id="CHEBI:16526"/>
        <dbReference type="ChEBI" id="CHEBI:17544"/>
        <dbReference type="EC" id="4.2.1.1"/>
    </reaction>
</comment>
<dbReference type="Gene3D" id="3.10.200.10">
    <property type="entry name" value="Alpha carbonic anhydrase"/>
    <property type="match status" value="1"/>
</dbReference>
<gene>
    <name evidence="9" type="primary">LOC102345552</name>
</gene>
<evidence type="ECO:0000256" key="3">
    <source>
        <dbReference type="ARBA" id="ARBA00022723"/>
    </source>
</evidence>